<reference evidence="1 2" key="1">
    <citation type="submission" date="2021-06" db="EMBL/GenBank/DDBJ databases">
        <title>Gemonas diversity in paddy soil.</title>
        <authorList>
            <person name="Liu G."/>
        </authorList>
    </citation>
    <scope>NUCLEOTIDE SEQUENCE [LARGE SCALE GENOMIC DNA]</scope>
    <source>
        <strain evidence="1 2">RG29</strain>
    </source>
</reference>
<proteinExistence type="predicted"/>
<sequence length="150" mass="16939">MIGQILEHLFCPPLEPPILELSDFNGVNRRDLVLPNYSDKGFWCFVREKYLADYIIVDAKNYKNPISKEQILQIANYLKAHGAGMFAIIVTRIGADKGAILTIREQWMANKKMIVIINDNDVEAMLLAKSAGGDPSKVIGQKLEQFRLSM</sequence>
<dbReference type="Proteomes" id="UP000683493">
    <property type="component" value="Chromosome"/>
</dbReference>
<dbReference type="EMBL" id="CP076724">
    <property type="protein sequence ID" value="QWV98956.1"/>
    <property type="molecule type" value="Genomic_DNA"/>
</dbReference>
<accession>A0ABX8JP80</accession>
<organism evidence="1 2">
    <name type="scientific">Geomonas diazotrophica</name>
    <dbReference type="NCBI Taxonomy" id="2843197"/>
    <lineage>
        <taxon>Bacteria</taxon>
        <taxon>Pseudomonadati</taxon>
        <taxon>Thermodesulfobacteriota</taxon>
        <taxon>Desulfuromonadia</taxon>
        <taxon>Geobacterales</taxon>
        <taxon>Geobacteraceae</taxon>
        <taxon>Geomonas</taxon>
    </lineage>
</organism>
<evidence type="ECO:0008006" key="3">
    <source>
        <dbReference type="Google" id="ProtNLM"/>
    </source>
</evidence>
<evidence type="ECO:0000313" key="2">
    <source>
        <dbReference type="Proteomes" id="UP000683493"/>
    </source>
</evidence>
<gene>
    <name evidence="1" type="ORF">KP005_06665</name>
</gene>
<evidence type="ECO:0000313" key="1">
    <source>
        <dbReference type="EMBL" id="QWV98956.1"/>
    </source>
</evidence>
<keyword evidence="2" id="KW-1185">Reference proteome</keyword>
<name>A0ABX8JP80_9BACT</name>
<protein>
    <recommendedName>
        <fullName evidence="3">Restriction endonuclease type IV Mrr domain-containing protein</fullName>
    </recommendedName>
</protein>